<evidence type="ECO:0000259" key="1">
    <source>
        <dbReference type="Pfam" id="PF01471"/>
    </source>
</evidence>
<dbReference type="InterPro" id="IPR007921">
    <property type="entry name" value="CHAP_dom"/>
</dbReference>
<dbReference type="InterPro" id="IPR036366">
    <property type="entry name" value="PGBDSf"/>
</dbReference>
<dbReference type="Pfam" id="PF01471">
    <property type="entry name" value="PG_binding_1"/>
    <property type="match status" value="2"/>
</dbReference>
<protein>
    <submittedName>
        <fullName evidence="3">CHAP domain-containing protein</fullName>
    </submittedName>
</protein>
<dbReference type="InterPro" id="IPR036365">
    <property type="entry name" value="PGBD-like_sf"/>
</dbReference>
<evidence type="ECO:0000313" key="3">
    <source>
        <dbReference type="EMBL" id="NNG35699.1"/>
    </source>
</evidence>
<evidence type="ECO:0000313" key="4">
    <source>
        <dbReference type="Proteomes" id="UP000562984"/>
    </source>
</evidence>
<reference evidence="3 4" key="1">
    <citation type="submission" date="2020-05" db="EMBL/GenBank/DDBJ databases">
        <title>Nakamurella sp. DB0629 isolated from air conditioner.</title>
        <authorList>
            <person name="Kim D.H."/>
            <person name="Kim D.-U."/>
        </authorList>
    </citation>
    <scope>NUCLEOTIDE SEQUENCE [LARGE SCALE GENOMIC DNA]</scope>
    <source>
        <strain evidence="3 4">DB0629</strain>
    </source>
</reference>
<keyword evidence="4" id="KW-1185">Reference proteome</keyword>
<accession>A0A849A562</accession>
<organism evidence="3 4">
    <name type="scientific">Nakamurella aerolata</name>
    <dbReference type="NCBI Taxonomy" id="1656892"/>
    <lineage>
        <taxon>Bacteria</taxon>
        <taxon>Bacillati</taxon>
        <taxon>Actinomycetota</taxon>
        <taxon>Actinomycetes</taxon>
        <taxon>Nakamurellales</taxon>
        <taxon>Nakamurellaceae</taxon>
        <taxon>Nakamurella</taxon>
    </lineage>
</organism>
<name>A0A849A562_9ACTN</name>
<feature type="domain" description="Peptidase C51" evidence="2">
    <location>
        <begin position="276"/>
        <end position="357"/>
    </location>
</feature>
<dbReference type="Gene3D" id="1.10.101.10">
    <property type="entry name" value="PGBD-like superfamily/PGBD"/>
    <property type="match status" value="2"/>
</dbReference>
<dbReference type="Gene3D" id="3.90.1720.10">
    <property type="entry name" value="endopeptidase domain like (from Nostoc punctiforme)"/>
    <property type="match status" value="1"/>
</dbReference>
<feature type="domain" description="Peptidoglycan binding-like" evidence="1">
    <location>
        <begin position="162"/>
        <end position="213"/>
    </location>
</feature>
<dbReference type="InterPro" id="IPR038765">
    <property type="entry name" value="Papain-like_cys_pep_sf"/>
</dbReference>
<dbReference type="Proteomes" id="UP000562984">
    <property type="component" value="Unassembled WGS sequence"/>
</dbReference>
<sequence length="385" mass="41015">MDVPVQDEPTRRPGTAGRHGRWRAVAAAAAAVVVATGAVTATQLGSGSSAAPAPAAAIVSNDAAADTGAPPADSARFAIARGQFWVSASSPYSNIRALQFLLNAYGFNVYRTGKYDTATKNAVIKFQRAKRLVTDGAAGPITMKAMVGGANTAARYRWPNRNTTKAVQQLLIKFGYNQVADGDFGPVTRMNTINFQKAKGLPQTGIVDYVTWTYLFNPPPAPAPPASALGSKIAQIARGELANTWRNVERGGFDCNYYSGFWKSGNFSCGGNGNRSEAWCSDFAKYVWYKAGADVAGLSPWAPNFRDVYGKRHGTNHRNNPKVGDAVTYDWRGDGLIDHVEIVIAVSGNTFTAIGGNSGPNNAHIAKRTMSISNSQVVTFVTPVK</sequence>
<dbReference type="EMBL" id="JABEND010000003">
    <property type="protein sequence ID" value="NNG35699.1"/>
    <property type="molecule type" value="Genomic_DNA"/>
</dbReference>
<proteinExistence type="predicted"/>
<dbReference type="Pfam" id="PF05257">
    <property type="entry name" value="CHAP"/>
    <property type="match status" value="1"/>
</dbReference>
<feature type="domain" description="Peptidoglycan binding-like" evidence="1">
    <location>
        <begin position="93"/>
        <end position="146"/>
    </location>
</feature>
<dbReference type="InterPro" id="IPR002477">
    <property type="entry name" value="Peptidoglycan-bd-like"/>
</dbReference>
<gene>
    <name evidence="3" type="ORF">HKD39_08235</name>
</gene>
<dbReference type="RefSeq" id="WP_171199346.1">
    <property type="nucleotide sequence ID" value="NZ_JABEND010000003.1"/>
</dbReference>
<comment type="caution">
    <text evidence="3">The sequence shown here is derived from an EMBL/GenBank/DDBJ whole genome shotgun (WGS) entry which is preliminary data.</text>
</comment>
<dbReference type="SUPFAM" id="SSF54001">
    <property type="entry name" value="Cysteine proteinases"/>
    <property type="match status" value="1"/>
</dbReference>
<evidence type="ECO:0000259" key="2">
    <source>
        <dbReference type="Pfam" id="PF05257"/>
    </source>
</evidence>
<dbReference type="SUPFAM" id="SSF47090">
    <property type="entry name" value="PGBD-like"/>
    <property type="match status" value="2"/>
</dbReference>
<dbReference type="AlphaFoldDB" id="A0A849A562"/>